<dbReference type="Proteomes" id="UP000570514">
    <property type="component" value="Unassembled WGS sequence"/>
</dbReference>
<sequence>MHIRDATEDLIQDTYRRIEFDELRFAEVRQGYAYWLGLCGARLYPAREEISPRPIRHLLAHVILLKVIAGGKDFEYTIVGDDVVRAYKAPLAQRRLSDIATDLPNSARYWSCVYRDIVETGQPWAVRYSAQLEREACFADAEAVLLPLGSSPGCVDHLITFAKRVRCSP</sequence>
<gene>
    <name evidence="1" type="ORF">FHS83_001277</name>
</gene>
<accession>A0A846MXJ1</accession>
<dbReference type="InterPro" id="IPR009922">
    <property type="entry name" value="DUF1457"/>
</dbReference>
<dbReference type="RefSeq" id="WP_167081989.1">
    <property type="nucleotide sequence ID" value="NZ_BAAADC010000001.1"/>
</dbReference>
<name>A0A846MXJ1_9PROT</name>
<proteinExistence type="predicted"/>
<evidence type="ECO:0000313" key="1">
    <source>
        <dbReference type="EMBL" id="NIK87959.1"/>
    </source>
</evidence>
<dbReference type="AlphaFoldDB" id="A0A846MXJ1"/>
<evidence type="ECO:0000313" key="2">
    <source>
        <dbReference type="Proteomes" id="UP000570514"/>
    </source>
</evidence>
<evidence type="ECO:0008006" key="3">
    <source>
        <dbReference type="Google" id="ProtNLM"/>
    </source>
</evidence>
<dbReference type="EMBL" id="JAASRM010000001">
    <property type="protein sequence ID" value="NIK87959.1"/>
    <property type="molecule type" value="Genomic_DNA"/>
</dbReference>
<keyword evidence="2" id="KW-1185">Reference proteome</keyword>
<organism evidence="1 2">
    <name type="scientific">Rhizomicrobium palustre</name>
    <dbReference type="NCBI Taxonomy" id="189966"/>
    <lineage>
        <taxon>Bacteria</taxon>
        <taxon>Pseudomonadati</taxon>
        <taxon>Pseudomonadota</taxon>
        <taxon>Alphaproteobacteria</taxon>
        <taxon>Micropepsales</taxon>
        <taxon>Micropepsaceae</taxon>
        <taxon>Rhizomicrobium</taxon>
    </lineage>
</organism>
<reference evidence="1 2" key="1">
    <citation type="submission" date="2020-03" db="EMBL/GenBank/DDBJ databases">
        <title>Genomic Encyclopedia of Type Strains, Phase IV (KMG-IV): sequencing the most valuable type-strain genomes for metagenomic binning, comparative biology and taxonomic classification.</title>
        <authorList>
            <person name="Goeker M."/>
        </authorList>
    </citation>
    <scope>NUCLEOTIDE SEQUENCE [LARGE SCALE GENOMIC DNA]</scope>
    <source>
        <strain evidence="1 2">DSM 19867</strain>
    </source>
</reference>
<protein>
    <recommendedName>
        <fullName evidence="3">PAS domain-containing protein</fullName>
    </recommendedName>
</protein>
<comment type="caution">
    <text evidence="1">The sequence shown here is derived from an EMBL/GenBank/DDBJ whole genome shotgun (WGS) entry which is preliminary data.</text>
</comment>
<dbReference type="Pfam" id="PF07310">
    <property type="entry name" value="PAS_5"/>
    <property type="match status" value="1"/>
</dbReference>